<evidence type="ECO:0000313" key="3">
    <source>
        <dbReference type="EMBL" id="EGU58305.1"/>
    </source>
</evidence>
<dbReference type="HOGENOM" id="CLU_1823866_0_0_6"/>
<evidence type="ECO:0000256" key="1">
    <source>
        <dbReference type="SAM" id="SignalP"/>
    </source>
</evidence>
<dbReference type="RefSeq" id="WP_004743219.1">
    <property type="nucleotide sequence ID" value="NZ_AFWI01000032.1"/>
</dbReference>
<reference evidence="2 5" key="3">
    <citation type="submission" date="2014-08" db="EMBL/GenBank/DDBJ databases">
        <title>First Complete Genome Sequence of the Shellfish Pathogen Vibrio tubiashii.</title>
        <authorList>
            <person name="Richards G.P."/>
            <person name="Needleman D.S."/>
            <person name="Watson M.A."/>
            <person name="Bono J.L."/>
        </authorList>
    </citation>
    <scope>NUCLEOTIDE SEQUENCE [LARGE SCALE GENOMIC DNA]</scope>
    <source>
        <strain evidence="2 5">ATCC 19109</strain>
    </source>
</reference>
<dbReference type="EMBL" id="CP009354">
    <property type="protein sequence ID" value="AIW14045.1"/>
    <property type="molecule type" value="Genomic_DNA"/>
</dbReference>
<keyword evidence="1" id="KW-0732">Signal</keyword>
<dbReference type="Proteomes" id="UP000003836">
    <property type="component" value="Unassembled WGS sequence"/>
</dbReference>
<protein>
    <recommendedName>
        <fullName evidence="6">Lipocalin-like domain-containing protein</fullName>
    </recommendedName>
</protein>
<accession>F9T1C4</accession>
<proteinExistence type="predicted"/>
<reference evidence="3 4" key="2">
    <citation type="journal article" date="2012" name="Int. J. Syst. Evol. Microbiol.">
        <title>Vibrio caribbeanicus sp. nov., isolated from the marine sponge Scleritoderma cyanea.</title>
        <authorList>
            <person name="Hoffmann M."/>
            <person name="Monday S.R."/>
            <person name="Allard M.W."/>
            <person name="Strain E.A."/>
            <person name="Whittaker P."/>
            <person name="Naum M."/>
            <person name="McCarthy P.J."/>
            <person name="Lopez J.V."/>
            <person name="Fischer M."/>
            <person name="Brown E.W."/>
        </authorList>
    </citation>
    <scope>NUCLEOTIDE SEQUENCE [LARGE SCALE GENOMIC DNA]</scope>
    <source>
        <strain evidence="3 4">ATCC 19109</strain>
    </source>
</reference>
<feature type="signal peptide" evidence="1">
    <location>
        <begin position="1"/>
        <end position="18"/>
    </location>
</feature>
<dbReference type="EMBL" id="AFWI01000032">
    <property type="protein sequence ID" value="EGU58305.1"/>
    <property type="molecule type" value="Genomic_DNA"/>
</dbReference>
<dbReference type="eggNOG" id="COG2834">
    <property type="taxonomic scope" value="Bacteria"/>
</dbReference>
<evidence type="ECO:0000313" key="2">
    <source>
        <dbReference type="EMBL" id="AIW14045.1"/>
    </source>
</evidence>
<keyword evidence="4" id="KW-1185">Reference proteome</keyword>
<dbReference type="PATRIC" id="fig|1051646.9.peg.1480"/>
<evidence type="ECO:0008006" key="6">
    <source>
        <dbReference type="Google" id="ProtNLM"/>
    </source>
</evidence>
<sequence length="135" mass="15335">MRSTFIALTLFLSIQVSAQVTNYTGSWKNVDDGSDGITELQIKRNDDSYVISAWGKCHPTDCEWGETPLRLVALSPGAKPSTDEAIATWTTHFSDIRLIVVRRDSKLIVTSYTEFTDKSGRDTYKMIYEFEKRDN</sequence>
<evidence type="ECO:0000313" key="4">
    <source>
        <dbReference type="Proteomes" id="UP000003836"/>
    </source>
</evidence>
<gene>
    <name evidence="2" type="ORF">IX91_07495</name>
    <name evidence="3" type="ORF">VITU9109_19215</name>
</gene>
<feature type="chain" id="PRO_5003388105" description="Lipocalin-like domain-containing protein" evidence="1">
    <location>
        <begin position="19"/>
        <end position="135"/>
    </location>
</feature>
<name>F9T1C4_9VIBR</name>
<dbReference type="KEGG" id="vtu:IX91_07495"/>
<reference evidence="3" key="1">
    <citation type="submission" date="2011-08" db="EMBL/GenBank/DDBJ databases">
        <authorList>
            <person name="Hoffman M."/>
            <person name="Strain E.A."/>
            <person name="Brown E."/>
            <person name="Allard M.W."/>
        </authorList>
    </citation>
    <scope>NUCLEOTIDE SEQUENCE</scope>
    <source>
        <strain evidence="3">ATCC 19109</strain>
    </source>
</reference>
<dbReference type="AlphaFoldDB" id="F9T1C4"/>
<evidence type="ECO:0000313" key="5">
    <source>
        <dbReference type="Proteomes" id="UP000030071"/>
    </source>
</evidence>
<dbReference type="Proteomes" id="UP000030071">
    <property type="component" value="Chromosome 1"/>
</dbReference>
<dbReference type="GeneID" id="23444562"/>
<organism evidence="2 5">
    <name type="scientific">Vibrio tubiashii ATCC 19109</name>
    <dbReference type="NCBI Taxonomy" id="1051646"/>
    <lineage>
        <taxon>Bacteria</taxon>
        <taxon>Pseudomonadati</taxon>
        <taxon>Pseudomonadota</taxon>
        <taxon>Gammaproteobacteria</taxon>
        <taxon>Vibrionales</taxon>
        <taxon>Vibrionaceae</taxon>
        <taxon>Vibrio</taxon>
        <taxon>Vibrio oreintalis group</taxon>
    </lineage>
</organism>